<proteinExistence type="predicted"/>
<dbReference type="Pfam" id="PF11324">
    <property type="entry name" value="DUF3126"/>
    <property type="match status" value="1"/>
</dbReference>
<evidence type="ECO:0000313" key="2">
    <source>
        <dbReference type="Proteomes" id="UP000277007"/>
    </source>
</evidence>
<accession>A0A3S0JM88</accession>
<dbReference type="AlphaFoldDB" id="A0A3S0JM88"/>
<comment type="caution">
    <text evidence="1">The sequence shown here is derived from an EMBL/GenBank/DDBJ whole genome shotgun (WGS) entry which is preliminary data.</text>
</comment>
<dbReference type="RefSeq" id="WP_126611556.1">
    <property type="nucleotide sequence ID" value="NZ_JBHUCY010000008.1"/>
</dbReference>
<dbReference type="InterPro" id="IPR021473">
    <property type="entry name" value="DUF3126"/>
</dbReference>
<protein>
    <submittedName>
        <fullName evidence="1">DUF3126 family protein</fullName>
    </submittedName>
</protein>
<evidence type="ECO:0000313" key="1">
    <source>
        <dbReference type="EMBL" id="RTR24543.1"/>
    </source>
</evidence>
<name>A0A3S0JM88_9PROT</name>
<dbReference type="EMBL" id="RXMA01000001">
    <property type="protein sequence ID" value="RTR24543.1"/>
    <property type="molecule type" value="Genomic_DNA"/>
</dbReference>
<reference evidence="1 2" key="1">
    <citation type="submission" date="2018-12" db="EMBL/GenBank/DDBJ databases">
        <authorList>
            <person name="Yang Y."/>
        </authorList>
    </citation>
    <scope>NUCLEOTIDE SEQUENCE [LARGE SCALE GENOMIC DNA]</scope>
    <source>
        <strain evidence="1 2">L-25-5w-1</strain>
    </source>
</reference>
<dbReference type="Proteomes" id="UP000277007">
    <property type="component" value="Unassembled WGS sequence"/>
</dbReference>
<keyword evidence="2" id="KW-1185">Reference proteome</keyword>
<sequence length="87" mass="9567">MPPAKPTVAKMTDTEVARVQAYLRKTLGNTKIVIEPPAKAGQSAEVSIDGEFIGTLHRDVDEGEVSYDLHISILEEDLPELPTIPRR</sequence>
<gene>
    <name evidence="1" type="ORF">EJ903_01935</name>
</gene>
<dbReference type="OrthoDB" id="7632283at2"/>
<organism evidence="1 2">
    <name type="scientific">Azospirillum griseum</name>
    <dbReference type="NCBI Taxonomy" id="2496639"/>
    <lineage>
        <taxon>Bacteria</taxon>
        <taxon>Pseudomonadati</taxon>
        <taxon>Pseudomonadota</taxon>
        <taxon>Alphaproteobacteria</taxon>
        <taxon>Rhodospirillales</taxon>
        <taxon>Azospirillaceae</taxon>
        <taxon>Azospirillum</taxon>
    </lineage>
</organism>